<evidence type="ECO:0000259" key="2">
    <source>
        <dbReference type="PROSITE" id="PS51089"/>
    </source>
</evidence>
<feature type="region of interest" description="Disordered" evidence="1">
    <location>
        <begin position="1"/>
        <end position="340"/>
    </location>
</feature>
<evidence type="ECO:0000313" key="4">
    <source>
        <dbReference type="Proteomes" id="UP001054857"/>
    </source>
</evidence>
<evidence type="ECO:0000256" key="1">
    <source>
        <dbReference type="SAM" id="MobiDB-lite"/>
    </source>
</evidence>
<evidence type="ECO:0000313" key="3">
    <source>
        <dbReference type="EMBL" id="GFR43929.1"/>
    </source>
</evidence>
<comment type="caution">
    <text evidence="3">The sequence shown here is derived from an EMBL/GenBank/DDBJ whole genome shotgun (WGS) entry which is preliminary data.</text>
</comment>
<proteinExistence type="predicted"/>
<dbReference type="InterPro" id="IPR036886">
    <property type="entry name" value="Villin_headpiece_dom_sf"/>
</dbReference>
<protein>
    <recommendedName>
        <fullName evidence="2">HP domain-containing protein</fullName>
    </recommendedName>
</protein>
<dbReference type="GO" id="GO:0007010">
    <property type="term" value="P:cytoskeleton organization"/>
    <property type="evidence" value="ECO:0007669"/>
    <property type="project" value="InterPro"/>
</dbReference>
<feature type="compositionally biased region" description="Low complexity" evidence="1">
    <location>
        <begin position="84"/>
        <end position="101"/>
    </location>
</feature>
<feature type="compositionally biased region" description="Low complexity" evidence="1">
    <location>
        <begin position="146"/>
        <end position="208"/>
    </location>
</feature>
<dbReference type="EMBL" id="BMAR01000006">
    <property type="protein sequence ID" value="GFR43929.1"/>
    <property type="molecule type" value="Genomic_DNA"/>
</dbReference>
<accession>A0AAD3DMM8</accession>
<dbReference type="Pfam" id="PF02209">
    <property type="entry name" value="VHP"/>
    <property type="match status" value="1"/>
</dbReference>
<keyword evidence="4" id="KW-1185">Reference proteome</keyword>
<organism evidence="3 4">
    <name type="scientific">Astrephomene gubernaculifera</name>
    <dbReference type="NCBI Taxonomy" id="47775"/>
    <lineage>
        <taxon>Eukaryota</taxon>
        <taxon>Viridiplantae</taxon>
        <taxon>Chlorophyta</taxon>
        <taxon>core chlorophytes</taxon>
        <taxon>Chlorophyceae</taxon>
        <taxon>CS clade</taxon>
        <taxon>Chlamydomonadales</taxon>
        <taxon>Astrephomenaceae</taxon>
        <taxon>Astrephomene</taxon>
    </lineage>
</organism>
<dbReference type="SMART" id="SM00153">
    <property type="entry name" value="VHP"/>
    <property type="match status" value="1"/>
</dbReference>
<feature type="compositionally biased region" description="Polar residues" evidence="1">
    <location>
        <begin position="279"/>
        <end position="303"/>
    </location>
</feature>
<dbReference type="PROSITE" id="PS51089">
    <property type="entry name" value="HP"/>
    <property type="match status" value="1"/>
</dbReference>
<dbReference type="GO" id="GO:0003779">
    <property type="term" value="F:actin binding"/>
    <property type="evidence" value="ECO:0007669"/>
    <property type="project" value="InterPro"/>
</dbReference>
<dbReference type="SUPFAM" id="SSF47050">
    <property type="entry name" value="VHP, Villin headpiece domain"/>
    <property type="match status" value="1"/>
</dbReference>
<reference evidence="3 4" key="1">
    <citation type="journal article" date="2021" name="Sci. Rep.">
        <title>Genome sequencing of the multicellular alga Astrephomene provides insights into convergent evolution of germ-soma differentiation.</title>
        <authorList>
            <person name="Yamashita S."/>
            <person name="Yamamoto K."/>
            <person name="Matsuzaki R."/>
            <person name="Suzuki S."/>
            <person name="Yamaguchi H."/>
            <person name="Hirooka S."/>
            <person name="Minakuchi Y."/>
            <person name="Miyagishima S."/>
            <person name="Kawachi M."/>
            <person name="Toyoda A."/>
            <person name="Nozaki H."/>
        </authorList>
    </citation>
    <scope>NUCLEOTIDE SEQUENCE [LARGE SCALE GENOMIC DNA]</scope>
    <source>
        <strain evidence="3 4">NIES-4017</strain>
    </source>
</reference>
<gene>
    <name evidence="3" type="ORF">Agub_g5067</name>
</gene>
<feature type="domain" description="HP" evidence="2">
    <location>
        <begin position="350"/>
        <end position="419"/>
    </location>
</feature>
<dbReference type="Proteomes" id="UP001054857">
    <property type="component" value="Unassembled WGS sequence"/>
</dbReference>
<name>A0AAD3DMM8_9CHLO</name>
<feature type="compositionally biased region" description="Polar residues" evidence="1">
    <location>
        <begin position="62"/>
        <end position="83"/>
    </location>
</feature>
<sequence>MTEVEPAAANSDLLKEKVGITESSNGLGDGGSDQPEKVPAEDGIETAKAVIAAPSDVIKGSATDNAEAPTSSDGTAKSQNNAGAEQSAETTPEAEASAVAPDAPPTTQPSKELEETPAGDAPPEPAAGDTTDAGQVPASSAEDKSAASAEVDTASAPDAEAPAAEAPAADAPAAEPSAVAEPASAETPSAETPVAEPAGAEPAATSTAIPVEAVAEVTTKPEAAAEEQQQAGNGPTPSAADTASAEANGGAASPKEAAAVTPVGTVQELSRRLSSASLQAGQTPPATTPNRSSSSSIDRQQQAPAAAVPFTAGSGARPAKSPSGSRSTEASPASAHDTKNTINVALLLKQGGFKMQPLKDFVQYAELQRLRLEDGIDATRKEDYLSDTDFKDVFGMDRDAFKKQPAWRQAQAKKKANLF</sequence>
<feature type="compositionally biased region" description="Polar residues" evidence="1">
    <location>
        <begin position="232"/>
        <end position="241"/>
    </location>
</feature>
<feature type="compositionally biased region" description="Polar residues" evidence="1">
    <location>
        <begin position="322"/>
        <end position="331"/>
    </location>
</feature>
<dbReference type="Gene3D" id="1.10.950.10">
    <property type="entry name" value="Villin headpiece domain"/>
    <property type="match status" value="1"/>
</dbReference>
<dbReference type="InterPro" id="IPR003128">
    <property type="entry name" value="Villin_headpiece"/>
</dbReference>
<dbReference type="AlphaFoldDB" id="A0AAD3DMM8"/>